<dbReference type="SUPFAM" id="SSF68906">
    <property type="entry name" value="SAP domain"/>
    <property type="match status" value="1"/>
</dbReference>
<dbReference type="PROSITE" id="PS50800">
    <property type="entry name" value="SAP"/>
    <property type="match status" value="1"/>
</dbReference>
<feature type="compositionally biased region" description="Acidic residues" evidence="1">
    <location>
        <begin position="176"/>
        <end position="197"/>
    </location>
</feature>
<dbReference type="GO" id="GO:0016491">
    <property type="term" value="F:oxidoreductase activity"/>
    <property type="evidence" value="ECO:0007669"/>
    <property type="project" value="TreeGrafter"/>
</dbReference>
<dbReference type="Proteomes" id="UP000183815">
    <property type="component" value="Unassembled WGS sequence"/>
</dbReference>
<name>A0A1J5U7X3_9ARCH</name>
<dbReference type="Gene3D" id="1.10.720.30">
    <property type="entry name" value="SAP domain"/>
    <property type="match status" value="1"/>
</dbReference>
<sequence>MEENEETNEQSNDVENQSLITMIGDSKTRREAMTEFGKMGEEALVSLVNEGIDNEDSDVQRASMDMIGRVKSSKGMPYLILGTQSEDSKVRWHAVKGLRKFDSNKSVEALIQTLSDEDKYVRLRAAKSLSEMGESVMSKIEKLIDSGDEMKRMGAGRVLKFRNLEVPEREISTSEEAVEEIVEEDNETDEEEQEEIDLEQKTVKELKEMLRDKKMKVGGKKADLIERLGNYEN</sequence>
<comment type="caution">
    <text evidence="3">The sequence shown here is derived from an EMBL/GenBank/DDBJ whole genome shotgun (WGS) entry which is preliminary data.</text>
</comment>
<evidence type="ECO:0000313" key="4">
    <source>
        <dbReference type="Proteomes" id="UP000183815"/>
    </source>
</evidence>
<dbReference type="PANTHER" id="PTHR12697">
    <property type="entry name" value="PBS LYASE HEAT-LIKE PROTEIN"/>
    <property type="match status" value="1"/>
</dbReference>
<proteinExistence type="predicted"/>
<feature type="domain" description="SAP" evidence="2">
    <location>
        <begin position="198"/>
        <end position="232"/>
    </location>
</feature>
<reference evidence="3 4" key="1">
    <citation type="submission" date="2016-08" db="EMBL/GenBank/DDBJ databases">
        <title>New Insights into Marine Group III Euryarchaeota, from dark to light.</title>
        <authorList>
            <person name="Haro-Moreno J.M."/>
            <person name="Rodriguez-Valera F."/>
            <person name="Lopez-Garcia P."/>
            <person name="Moreira D."/>
            <person name="Martin-Cuadrado A.B."/>
        </authorList>
    </citation>
    <scope>NUCLEOTIDE SEQUENCE [LARGE SCALE GENOMIC DNA]</scope>
    <source>
        <strain evidence="3">CG-Bathy1</strain>
    </source>
</reference>
<dbReference type="InterPro" id="IPR036361">
    <property type="entry name" value="SAP_dom_sf"/>
</dbReference>
<dbReference type="Pfam" id="PF13646">
    <property type="entry name" value="HEAT_2"/>
    <property type="match status" value="1"/>
</dbReference>
<evidence type="ECO:0000313" key="3">
    <source>
        <dbReference type="EMBL" id="OIR20382.1"/>
    </source>
</evidence>
<dbReference type="InterPro" id="IPR016024">
    <property type="entry name" value="ARM-type_fold"/>
</dbReference>
<accession>A0A1J5U7X3</accession>
<dbReference type="Gene3D" id="1.25.10.10">
    <property type="entry name" value="Leucine-rich Repeat Variant"/>
    <property type="match status" value="1"/>
</dbReference>
<dbReference type="EMBL" id="MIYU01000001">
    <property type="protein sequence ID" value="OIR20382.1"/>
    <property type="molecule type" value="Genomic_DNA"/>
</dbReference>
<organism evidence="3 4">
    <name type="scientific">Marine Group III euryarchaeote CG-Bathy1</name>
    <dbReference type="NCBI Taxonomy" id="1889001"/>
    <lineage>
        <taxon>Archaea</taxon>
        <taxon>Methanobacteriati</taxon>
        <taxon>Thermoplasmatota</taxon>
        <taxon>Thermoplasmata</taxon>
        <taxon>Candidatus Thermoprofundales</taxon>
    </lineage>
</organism>
<protein>
    <recommendedName>
        <fullName evidence="2">SAP domain-containing protein</fullName>
    </recommendedName>
</protein>
<dbReference type="PANTHER" id="PTHR12697:SF5">
    <property type="entry name" value="DEOXYHYPUSINE HYDROXYLASE"/>
    <property type="match status" value="1"/>
</dbReference>
<dbReference type="InterPro" id="IPR003034">
    <property type="entry name" value="SAP_dom"/>
</dbReference>
<dbReference type="InterPro" id="IPR011989">
    <property type="entry name" value="ARM-like"/>
</dbReference>
<evidence type="ECO:0000259" key="2">
    <source>
        <dbReference type="PROSITE" id="PS50800"/>
    </source>
</evidence>
<evidence type="ECO:0000256" key="1">
    <source>
        <dbReference type="SAM" id="MobiDB-lite"/>
    </source>
</evidence>
<dbReference type="SUPFAM" id="SSF48371">
    <property type="entry name" value="ARM repeat"/>
    <property type="match status" value="1"/>
</dbReference>
<feature type="region of interest" description="Disordered" evidence="1">
    <location>
        <begin position="172"/>
        <end position="197"/>
    </location>
</feature>
<dbReference type="Pfam" id="PF02037">
    <property type="entry name" value="SAP"/>
    <property type="match status" value="1"/>
</dbReference>
<dbReference type="AlphaFoldDB" id="A0A1J5U7X3"/>
<gene>
    <name evidence="3" type="ORF">BEU04_00860</name>
</gene>